<keyword evidence="2" id="KW-0812">Transmembrane</keyword>
<dbReference type="Proteomes" id="UP000515312">
    <property type="component" value="Chromosome"/>
</dbReference>
<dbReference type="PANTHER" id="PTHR39430:SF1">
    <property type="entry name" value="PROTEASE"/>
    <property type="match status" value="1"/>
</dbReference>
<sequence length="353" mass="37848">MKAAGRLRSFSWFAIAAFYFVFAQQISLRAANGLSSGDSFLLVQSIILLFLLLVGYAAMGYAGQSQREPLKTMGLARREGWKREFALGAALGWGGVVACVLPMALIGSLVIRFWTNGHQFFVFLMSLLTLAVAALAEEVAFRGYAFQRLIDAIGPTLATLGMSVLFAVMHLTNTNASAASTLVTILAGWMFSIAYLRTRALWLPWGLHFAWNASMGLLFGLPVSGLTVFNPVITTNALGPLWLTGGRYGPEGSAIAVFVLPVLTIILVKVTRDYAHRYAQPVIVPGGIPVDLDAVARRQHEAAMGIQSPSEPQLVQILPAFGSSNGTMTQIAETKADGEPAPEVPKEDSGIAS</sequence>
<dbReference type="Pfam" id="PF02517">
    <property type="entry name" value="Rce1-like"/>
    <property type="match status" value="1"/>
</dbReference>
<dbReference type="PANTHER" id="PTHR39430">
    <property type="entry name" value="MEMBRANE-ASSOCIATED PROTEASE-RELATED"/>
    <property type="match status" value="1"/>
</dbReference>
<dbReference type="KEGG" id="adin:H7849_08475"/>
<dbReference type="RefSeq" id="WP_186745672.1">
    <property type="nucleotide sequence ID" value="NZ_CP060394.1"/>
</dbReference>
<dbReference type="InterPro" id="IPR003675">
    <property type="entry name" value="Rce1/LyrA-like_dom"/>
</dbReference>
<evidence type="ECO:0000313" key="4">
    <source>
        <dbReference type="EMBL" id="QNI33925.1"/>
    </source>
</evidence>
<organism evidence="4 5">
    <name type="scientific">Alloacidobacterium dinghuense</name>
    <dbReference type="NCBI Taxonomy" id="2763107"/>
    <lineage>
        <taxon>Bacteria</taxon>
        <taxon>Pseudomonadati</taxon>
        <taxon>Acidobacteriota</taxon>
        <taxon>Terriglobia</taxon>
        <taxon>Terriglobales</taxon>
        <taxon>Acidobacteriaceae</taxon>
        <taxon>Alloacidobacterium</taxon>
    </lineage>
</organism>
<gene>
    <name evidence="4" type="ORF">H7849_08475</name>
</gene>
<feature type="transmembrane region" description="Helical" evidence="2">
    <location>
        <begin position="152"/>
        <end position="172"/>
    </location>
</feature>
<feature type="transmembrane region" description="Helical" evidence="2">
    <location>
        <begin position="253"/>
        <end position="270"/>
    </location>
</feature>
<reference evidence="4 5" key="1">
    <citation type="submission" date="2020-08" db="EMBL/GenBank/DDBJ databases">
        <title>Edaphobacter telluris sp. nov. and Acidobacterium dinghuensis sp. nov., two acidobacteria isolated from forest soil.</title>
        <authorList>
            <person name="Fu J."/>
            <person name="Qiu L."/>
        </authorList>
    </citation>
    <scope>NUCLEOTIDE SEQUENCE [LARGE SCALE GENOMIC DNA]</scope>
    <source>
        <strain evidence="4">4Y35</strain>
    </source>
</reference>
<feature type="transmembrane region" description="Helical" evidence="2">
    <location>
        <begin position="120"/>
        <end position="140"/>
    </location>
</feature>
<feature type="transmembrane region" description="Helical" evidence="2">
    <location>
        <begin position="178"/>
        <end position="197"/>
    </location>
</feature>
<feature type="region of interest" description="Disordered" evidence="1">
    <location>
        <begin position="332"/>
        <end position="353"/>
    </location>
</feature>
<proteinExistence type="predicted"/>
<protein>
    <submittedName>
        <fullName evidence="4">CPBP family intramembrane metalloprotease</fullName>
    </submittedName>
</protein>
<feature type="transmembrane region" description="Helical" evidence="2">
    <location>
        <begin position="209"/>
        <end position="233"/>
    </location>
</feature>
<evidence type="ECO:0000313" key="5">
    <source>
        <dbReference type="Proteomes" id="UP000515312"/>
    </source>
</evidence>
<name>A0A7G8BN05_9BACT</name>
<keyword evidence="4" id="KW-0482">Metalloprotease</keyword>
<keyword evidence="2" id="KW-1133">Transmembrane helix</keyword>
<accession>A0A7G8BN05</accession>
<evidence type="ECO:0000259" key="3">
    <source>
        <dbReference type="Pfam" id="PF02517"/>
    </source>
</evidence>
<feature type="transmembrane region" description="Helical" evidence="2">
    <location>
        <begin position="39"/>
        <end position="64"/>
    </location>
</feature>
<feature type="domain" description="CAAX prenyl protease 2/Lysostaphin resistance protein A-like" evidence="3">
    <location>
        <begin position="122"/>
        <end position="213"/>
    </location>
</feature>
<dbReference type="EMBL" id="CP060394">
    <property type="protein sequence ID" value="QNI33925.1"/>
    <property type="molecule type" value="Genomic_DNA"/>
</dbReference>
<dbReference type="GO" id="GO:0008237">
    <property type="term" value="F:metallopeptidase activity"/>
    <property type="evidence" value="ECO:0007669"/>
    <property type="project" value="UniProtKB-KW"/>
</dbReference>
<dbReference type="AlphaFoldDB" id="A0A7G8BN05"/>
<dbReference type="GO" id="GO:0080120">
    <property type="term" value="P:CAAX-box protein maturation"/>
    <property type="evidence" value="ECO:0007669"/>
    <property type="project" value="UniProtKB-ARBA"/>
</dbReference>
<evidence type="ECO:0000256" key="2">
    <source>
        <dbReference type="SAM" id="Phobius"/>
    </source>
</evidence>
<dbReference type="GO" id="GO:0006508">
    <property type="term" value="P:proteolysis"/>
    <property type="evidence" value="ECO:0007669"/>
    <property type="project" value="UniProtKB-KW"/>
</dbReference>
<evidence type="ECO:0000256" key="1">
    <source>
        <dbReference type="SAM" id="MobiDB-lite"/>
    </source>
</evidence>
<feature type="compositionally biased region" description="Basic and acidic residues" evidence="1">
    <location>
        <begin position="334"/>
        <end position="353"/>
    </location>
</feature>
<dbReference type="GO" id="GO:0004175">
    <property type="term" value="F:endopeptidase activity"/>
    <property type="evidence" value="ECO:0007669"/>
    <property type="project" value="UniProtKB-ARBA"/>
</dbReference>
<keyword evidence="5" id="KW-1185">Reference proteome</keyword>
<keyword evidence="4" id="KW-0378">Hydrolase</keyword>
<keyword evidence="2" id="KW-0472">Membrane</keyword>
<feature type="transmembrane region" description="Helical" evidence="2">
    <location>
        <begin position="85"/>
        <end position="114"/>
    </location>
</feature>
<keyword evidence="4" id="KW-0645">Protease</keyword>